<evidence type="ECO:0000313" key="3">
    <source>
        <dbReference type="Proteomes" id="UP000007803"/>
    </source>
</evidence>
<dbReference type="KEGG" id="sua:Saut_0018"/>
<dbReference type="HOGENOM" id="CLU_590415_0_0_7"/>
<gene>
    <name evidence="2" type="ordered locus">Saut_0018</name>
</gene>
<keyword evidence="1" id="KW-0472">Membrane</keyword>
<protein>
    <submittedName>
        <fullName evidence="2">Uncharacterized protein</fullName>
    </submittedName>
</protein>
<dbReference type="STRING" id="563040.Saut_0018"/>
<evidence type="ECO:0000313" key="2">
    <source>
        <dbReference type="EMBL" id="ADN08067.1"/>
    </source>
</evidence>
<keyword evidence="1" id="KW-0812">Transmembrane</keyword>
<proteinExistence type="predicted"/>
<organism evidence="2 3">
    <name type="scientific">Sulfurimonas autotrophica (strain ATCC BAA-671 / DSM 16294 / JCM 11897 / OK10)</name>
    <dbReference type="NCBI Taxonomy" id="563040"/>
    <lineage>
        <taxon>Bacteria</taxon>
        <taxon>Pseudomonadati</taxon>
        <taxon>Campylobacterota</taxon>
        <taxon>Epsilonproteobacteria</taxon>
        <taxon>Campylobacterales</taxon>
        <taxon>Sulfurimonadaceae</taxon>
        <taxon>Sulfurimonas</taxon>
    </lineage>
</organism>
<reference evidence="3" key="1">
    <citation type="journal article" date="2010" name="Stand. Genomic Sci.">
        <title>Complete genome sequence of Sulfurimonas autotrophica type strain (OK10).</title>
        <authorList>
            <person name="Sikorski J."/>
            <person name="Munk C."/>
            <person name="Lapidus A."/>
            <person name="Djao O."/>
            <person name="Lucas S."/>
            <person name="Glavina Del Rio T."/>
            <person name="Nolan M."/>
            <person name="Tice H."/>
            <person name="Han C."/>
            <person name="Cheng J."/>
            <person name="Tapia R."/>
            <person name="Goodwin L."/>
            <person name="Pitluck S."/>
            <person name="Liolios K."/>
            <person name="Ivanova N."/>
            <person name="Mavromatis K."/>
            <person name="Mikhailova N."/>
            <person name="Pati A."/>
            <person name="Sims D."/>
            <person name="Meincke L."/>
            <person name="Brettin T."/>
            <person name="Detter J."/>
            <person name="Chen A."/>
            <person name="Palaniappan K."/>
            <person name="Land M."/>
            <person name="Hauser L."/>
            <person name="Chang Y."/>
            <person name="Jeffries C."/>
            <person name="Rohde M."/>
            <person name="Lang E."/>
            <person name="Spring S."/>
            <person name="Goker M."/>
            <person name="Woyke T."/>
            <person name="Bristow J."/>
            <person name="Eisen J."/>
            <person name="Markowitz V."/>
            <person name="Hugenholtz P."/>
            <person name="Kyrpides N."/>
            <person name="Klenk H."/>
        </authorList>
    </citation>
    <scope>NUCLEOTIDE SEQUENCE [LARGE SCALE GENOMIC DNA]</scope>
    <source>
        <strain evidence="3">ATCC BAA-671 / DSM 16294 / JCM 11897 / OK10</strain>
    </source>
</reference>
<dbReference type="RefSeq" id="WP_013325823.1">
    <property type="nucleotide sequence ID" value="NC_014506.1"/>
</dbReference>
<evidence type="ECO:0000256" key="1">
    <source>
        <dbReference type="SAM" id="Phobius"/>
    </source>
</evidence>
<dbReference type="EMBL" id="CP002205">
    <property type="protein sequence ID" value="ADN08067.1"/>
    <property type="molecule type" value="Genomic_DNA"/>
</dbReference>
<feature type="transmembrane region" description="Helical" evidence="1">
    <location>
        <begin position="291"/>
        <end position="312"/>
    </location>
</feature>
<dbReference type="AlphaFoldDB" id="E0UP34"/>
<keyword evidence="1" id="KW-1133">Transmembrane helix</keyword>
<sequence>MSKFYSISVVNGYAFILYLEKNNNNLSILDNEEIEVSELASFIKEKKNLYISTLQKFEFSQNIQVPVAIAKSRNIKNYLLYKIKESNPDIDVLFNFHKLPKQNDEENISYNIEVLDEKAYLNTLDFIDDFSKIKSSTTSKFALLSLANRCIDEDHYICVYTTATTIIVLAVEQQELIFSRTIVVEPSSMETMQMDITEHITQTISYINNQFRDIEFKTLALSGSIALDDIIPQHIVMFNNLNISVLYPNTFIKNINAEESQEYILSLGTALVSKSNQFLPKLILGIRQFNIASALGLAASLILVFCMFYFTFNEYEKYSNLSNQNKVLEAKYSKVLSQTKMLSQEELEKYVNHISMVDKYLKNTPVNTLAILKPLIKLSKPSKFEYKDENGLIYFKVDFEKSFTELINLYKFEKEFNKRLNDINSSMKINKNVIIDYKKLIYKVQLSTLSKKNKLNSTRARRP</sequence>
<name>E0UP34_SULAO</name>
<dbReference type="Proteomes" id="UP000007803">
    <property type="component" value="Chromosome"/>
</dbReference>
<keyword evidence="3" id="KW-1185">Reference proteome</keyword>
<accession>E0UP34</accession>